<organism evidence="1 2">
    <name type="scientific">Rickettsia tamurae subsp. buchneri</name>
    <dbReference type="NCBI Taxonomy" id="1462938"/>
    <lineage>
        <taxon>Bacteria</taxon>
        <taxon>Pseudomonadati</taxon>
        <taxon>Pseudomonadota</taxon>
        <taxon>Alphaproteobacteria</taxon>
        <taxon>Rickettsiales</taxon>
        <taxon>Rickettsiaceae</taxon>
        <taxon>Rickettsieae</taxon>
        <taxon>Rickettsia</taxon>
        <taxon>spotted fever group</taxon>
    </lineage>
</organism>
<dbReference type="AlphaFoldDB" id="A0A8E0WN03"/>
<dbReference type="EMBL" id="JFKF01000046">
    <property type="protein sequence ID" value="KDO03252.1"/>
    <property type="molecule type" value="Genomic_DNA"/>
</dbReference>
<dbReference type="Proteomes" id="UP000027161">
    <property type="component" value="Unassembled WGS sequence"/>
</dbReference>
<evidence type="ECO:0000313" key="2">
    <source>
        <dbReference type="Proteomes" id="UP000027161"/>
    </source>
</evidence>
<dbReference type="Pfam" id="PF13728">
    <property type="entry name" value="TraF"/>
    <property type="match status" value="1"/>
</dbReference>
<protein>
    <submittedName>
        <fullName evidence="1">TraF-like protein</fullName>
    </submittedName>
</protein>
<gene>
    <name evidence="1" type="ORF">REISMN_02645</name>
</gene>
<accession>A0A8E0WN03</accession>
<comment type="caution">
    <text evidence="1">The sequence shown here is derived from an EMBL/GenBank/DDBJ whole genome shotgun (WGS) entry which is preliminary data.</text>
</comment>
<reference evidence="1 2" key="1">
    <citation type="submission" date="2014-02" db="EMBL/GenBank/DDBJ databases">
        <title>Draft genome sequence of Rickettsia buchneri sp. nov. ISO7T.</title>
        <authorList>
            <person name="Felsheim R.F."/>
            <person name="Kurtti T.J."/>
            <person name="Munderloh U.G."/>
        </authorList>
    </citation>
    <scope>NUCLEOTIDE SEQUENCE [LARGE SCALE GENOMIC DNA]</scope>
    <source>
        <strain evidence="1 2">ISO7</strain>
    </source>
</reference>
<dbReference type="InterPro" id="IPR039555">
    <property type="entry name" value="TraF/TrbB"/>
</dbReference>
<sequence>MQVNQGCKYSQVFSSIALTVANKYQFQLLFVSNNGENFGNIRTVKDTGLFTNLNPENLVPVLYLVDSLGTQIYPVARGIISEDKIAENILTILQHHNQLNVSNYGQ</sequence>
<proteinExistence type="predicted"/>
<name>A0A8E0WN03_9RICK</name>
<evidence type="ECO:0000313" key="1">
    <source>
        <dbReference type="EMBL" id="KDO03252.1"/>
    </source>
</evidence>
<keyword evidence="2" id="KW-1185">Reference proteome</keyword>